<proteinExistence type="predicted"/>
<reference evidence="1 2" key="1">
    <citation type="submission" date="2024-01" db="EMBL/GenBank/DDBJ databases">
        <title>A draft genome for a cacao thread blight-causing isolate of Paramarasmius palmivorus.</title>
        <authorList>
            <person name="Baruah I.K."/>
            <person name="Bukari Y."/>
            <person name="Amoako-Attah I."/>
            <person name="Meinhardt L.W."/>
            <person name="Bailey B.A."/>
            <person name="Cohen S.P."/>
        </authorList>
    </citation>
    <scope>NUCLEOTIDE SEQUENCE [LARGE SCALE GENOMIC DNA]</scope>
    <source>
        <strain evidence="1 2">GH-12</strain>
    </source>
</reference>
<evidence type="ECO:0000313" key="2">
    <source>
        <dbReference type="Proteomes" id="UP001383192"/>
    </source>
</evidence>
<comment type="caution">
    <text evidence="1">The sequence shown here is derived from an EMBL/GenBank/DDBJ whole genome shotgun (WGS) entry which is preliminary data.</text>
</comment>
<sequence>MDALELAAERYSWLYMIHTLDETVKSAETNAFVRFVLHQVLVVTQIHIELVQRDLKERSAQRQAEEADIHDQRIRFQAERDIQVFDTLGKQQFNDAPSIIKQYLNHERTSMKIMNDAIDLSQKAAPKQGPVILQTPEHGSILELFNSYLDQLESLITDTTKLQEAITQLANSACSEHSQHTQNTYTLQVTAGPKRESPLHDAFSSLLPVLEARKGNLCLARTLLEGSKRNWATCVRMESLNAGS</sequence>
<keyword evidence="2" id="KW-1185">Reference proteome</keyword>
<dbReference type="EMBL" id="JAYKXP010000061">
    <property type="protein sequence ID" value="KAK7033522.1"/>
    <property type="molecule type" value="Genomic_DNA"/>
</dbReference>
<dbReference type="AlphaFoldDB" id="A0AAW0C2B2"/>
<evidence type="ECO:0000313" key="1">
    <source>
        <dbReference type="EMBL" id="KAK7033522.1"/>
    </source>
</evidence>
<organism evidence="1 2">
    <name type="scientific">Paramarasmius palmivorus</name>
    <dbReference type="NCBI Taxonomy" id="297713"/>
    <lineage>
        <taxon>Eukaryota</taxon>
        <taxon>Fungi</taxon>
        <taxon>Dikarya</taxon>
        <taxon>Basidiomycota</taxon>
        <taxon>Agaricomycotina</taxon>
        <taxon>Agaricomycetes</taxon>
        <taxon>Agaricomycetidae</taxon>
        <taxon>Agaricales</taxon>
        <taxon>Marasmiineae</taxon>
        <taxon>Marasmiaceae</taxon>
        <taxon>Paramarasmius</taxon>
    </lineage>
</organism>
<name>A0AAW0C2B2_9AGAR</name>
<accession>A0AAW0C2B2</accession>
<gene>
    <name evidence="1" type="ORF">VNI00_012746</name>
</gene>
<dbReference type="Proteomes" id="UP001383192">
    <property type="component" value="Unassembled WGS sequence"/>
</dbReference>
<protein>
    <submittedName>
        <fullName evidence="1">Uncharacterized protein</fullName>
    </submittedName>
</protein>